<feature type="transmembrane region" description="Helical" evidence="7">
    <location>
        <begin position="107"/>
        <end position="127"/>
    </location>
</feature>
<feature type="transmembrane region" description="Helical" evidence="7">
    <location>
        <begin position="460"/>
        <end position="478"/>
    </location>
</feature>
<comment type="subcellular location">
    <subcellularLocation>
        <location evidence="1">Membrane</location>
        <topology evidence="1">Multi-pass membrane protein</topology>
    </subcellularLocation>
</comment>
<feature type="region of interest" description="Disordered" evidence="6">
    <location>
        <begin position="527"/>
        <end position="672"/>
    </location>
</feature>
<feature type="transmembrane region" description="Helical" evidence="7">
    <location>
        <begin position="212"/>
        <end position="229"/>
    </location>
</feature>
<feature type="transmembrane region" description="Helical" evidence="7">
    <location>
        <begin position="139"/>
        <end position="162"/>
    </location>
</feature>
<feature type="transmembrane region" description="Helical" evidence="7">
    <location>
        <begin position="46"/>
        <end position="66"/>
    </location>
</feature>
<gene>
    <name evidence="8" type="ORF">HYH02_011403</name>
</gene>
<feature type="compositionally biased region" description="Basic and acidic residues" evidence="6">
    <location>
        <begin position="641"/>
        <end position="653"/>
    </location>
</feature>
<dbReference type="GO" id="GO:0016020">
    <property type="term" value="C:membrane"/>
    <property type="evidence" value="ECO:0007669"/>
    <property type="project" value="UniProtKB-SubCell"/>
</dbReference>
<evidence type="ECO:0000256" key="5">
    <source>
        <dbReference type="ARBA" id="ARBA00023136"/>
    </source>
</evidence>
<protein>
    <recommendedName>
        <fullName evidence="10">Amino acid permease</fullName>
    </recommendedName>
</protein>
<evidence type="ECO:0000256" key="3">
    <source>
        <dbReference type="ARBA" id="ARBA00022692"/>
    </source>
</evidence>
<feature type="transmembrane region" description="Helical" evidence="7">
    <location>
        <begin position="78"/>
        <end position="101"/>
    </location>
</feature>
<evidence type="ECO:0000256" key="6">
    <source>
        <dbReference type="SAM" id="MobiDB-lite"/>
    </source>
</evidence>
<feature type="transmembrane region" description="Helical" evidence="7">
    <location>
        <begin position="12"/>
        <end position="34"/>
    </location>
</feature>
<keyword evidence="5 7" id="KW-0472">Membrane</keyword>
<dbReference type="GO" id="GO:0022857">
    <property type="term" value="F:transmembrane transporter activity"/>
    <property type="evidence" value="ECO:0007669"/>
    <property type="project" value="InterPro"/>
</dbReference>
<evidence type="ECO:0000256" key="4">
    <source>
        <dbReference type="ARBA" id="ARBA00022989"/>
    </source>
</evidence>
<keyword evidence="9" id="KW-1185">Reference proteome</keyword>
<dbReference type="InterPro" id="IPR002293">
    <property type="entry name" value="AA/rel_permease1"/>
</dbReference>
<accession>A0A835T6L2</accession>
<dbReference type="AlphaFoldDB" id="A0A835T6L2"/>
<dbReference type="EMBL" id="JAEHOD010000047">
    <property type="protein sequence ID" value="KAG2437148.1"/>
    <property type="molecule type" value="Genomic_DNA"/>
</dbReference>
<dbReference type="Gene3D" id="1.20.1740.10">
    <property type="entry name" value="Amino acid/polyamine transporter I"/>
    <property type="match status" value="1"/>
</dbReference>
<organism evidence="8 9">
    <name type="scientific">Chlamydomonas schloesseri</name>
    <dbReference type="NCBI Taxonomy" id="2026947"/>
    <lineage>
        <taxon>Eukaryota</taxon>
        <taxon>Viridiplantae</taxon>
        <taxon>Chlorophyta</taxon>
        <taxon>core chlorophytes</taxon>
        <taxon>Chlorophyceae</taxon>
        <taxon>CS clade</taxon>
        <taxon>Chlamydomonadales</taxon>
        <taxon>Chlamydomonadaceae</taxon>
        <taxon>Chlamydomonas</taxon>
    </lineage>
</organism>
<keyword evidence="4 7" id="KW-1133">Transmembrane helix</keyword>
<evidence type="ECO:0000256" key="7">
    <source>
        <dbReference type="SAM" id="Phobius"/>
    </source>
</evidence>
<dbReference type="InterPro" id="IPR004840">
    <property type="entry name" value="Amino_acid_permease_CS"/>
</dbReference>
<evidence type="ECO:0000256" key="1">
    <source>
        <dbReference type="ARBA" id="ARBA00004141"/>
    </source>
</evidence>
<dbReference type="Pfam" id="PF13520">
    <property type="entry name" value="AA_permease_2"/>
    <property type="match status" value="1"/>
</dbReference>
<keyword evidence="3 7" id="KW-0812">Transmembrane</keyword>
<feature type="transmembrane region" description="Helical" evidence="7">
    <location>
        <begin position="392"/>
        <end position="410"/>
    </location>
</feature>
<dbReference type="PROSITE" id="PS00218">
    <property type="entry name" value="AMINO_ACID_PERMEASE_1"/>
    <property type="match status" value="1"/>
</dbReference>
<evidence type="ECO:0000256" key="2">
    <source>
        <dbReference type="ARBA" id="ARBA00022448"/>
    </source>
</evidence>
<feature type="transmembrane region" description="Helical" evidence="7">
    <location>
        <begin position="361"/>
        <end position="380"/>
    </location>
</feature>
<feature type="transmembrane region" description="Helical" evidence="7">
    <location>
        <begin position="430"/>
        <end position="454"/>
    </location>
</feature>
<feature type="transmembrane region" description="Helical" evidence="7">
    <location>
        <begin position="168"/>
        <end position="186"/>
    </location>
</feature>
<feature type="compositionally biased region" description="Basic and acidic residues" evidence="6">
    <location>
        <begin position="596"/>
        <end position="609"/>
    </location>
</feature>
<name>A0A835T6L2_9CHLO</name>
<reference evidence="8" key="1">
    <citation type="journal article" date="2020" name="bioRxiv">
        <title>Comparative genomics of Chlamydomonas.</title>
        <authorList>
            <person name="Craig R.J."/>
            <person name="Hasan A.R."/>
            <person name="Ness R.W."/>
            <person name="Keightley P.D."/>
        </authorList>
    </citation>
    <scope>NUCLEOTIDE SEQUENCE</scope>
    <source>
        <strain evidence="8">CCAP 11/173</strain>
    </source>
</reference>
<dbReference type="PANTHER" id="PTHR45649">
    <property type="entry name" value="AMINO-ACID PERMEASE BAT1"/>
    <property type="match status" value="1"/>
</dbReference>
<proteinExistence type="predicted"/>
<comment type="caution">
    <text evidence="8">The sequence shown here is derived from an EMBL/GenBank/DDBJ whole genome shotgun (WGS) entry which is preliminary data.</text>
</comment>
<feature type="transmembrane region" description="Helical" evidence="7">
    <location>
        <begin position="249"/>
        <end position="271"/>
    </location>
</feature>
<evidence type="ECO:0000313" key="8">
    <source>
        <dbReference type="EMBL" id="KAG2437148.1"/>
    </source>
</evidence>
<feature type="compositionally biased region" description="Gly residues" evidence="6">
    <location>
        <begin position="563"/>
        <end position="583"/>
    </location>
</feature>
<dbReference type="Proteomes" id="UP000613740">
    <property type="component" value="Unassembled WGS sequence"/>
</dbReference>
<dbReference type="GO" id="GO:0006865">
    <property type="term" value="P:amino acid transport"/>
    <property type="evidence" value="ECO:0007669"/>
    <property type="project" value="InterPro"/>
</dbReference>
<evidence type="ECO:0008006" key="10">
    <source>
        <dbReference type="Google" id="ProtNLM"/>
    </source>
</evidence>
<keyword evidence="2" id="KW-0813">Transport</keyword>
<dbReference type="PANTHER" id="PTHR45649:SF26">
    <property type="entry name" value="OS04G0435100 PROTEIN"/>
    <property type="match status" value="1"/>
</dbReference>
<feature type="compositionally biased region" description="Low complexity" evidence="6">
    <location>
        <begin position="658"/>
        <end position="672"/>
    </location>
</feature>
<dbReference type="OrthoDB" id="3257095at2759"/>
<feature type="compositionally biased region" description="Low complexity" evidence="6">
    <location>
        <begin position="544"/>
        <end position="562"/>
    </location>
</feature>
<sequence length="672" mass="70035">MGYAQTLSRTFTLFNNTGVAFTILSPLTAVTGTYGSWGLLYGGPVVMAWGMVVVSAFSLAVCVCLAELASAYPTSGAIYYWSWVLAPGRAKAVVCWVSGWVLVLGQAAFVAANASILVELLGVFGIMGAGVELSDVQNLLIFWGVLAAAAAAASTPNGAMAYLTSLGALWNLVALAALVAALPALAPRLNSATHLFTHWDDMTEVTGVKSQFYNVLLGLMMSQYLFLGFDACPHMAEETHHADINAPRGMVLATATTALGGFAYMLVLNAVTTDSRALLAPDTESRGYHPVAQLFWNVHKSAYGDGRGGLALLSIPTLAAAMCTYESICANARMLFAFSRDGAVPFHKYIGRVEGRTKAPLVAVWVMMALAALIGAPMFFSPPYIATIETMAVVNTYIAYGIPIACKLLADRGAFLPGPYAMRPWLSRCLNAAALLWIALIAVVFSLPTLYPITPGNMNYNVAGTVLVLALSLGGYYCPVVGGRHWFTGPRPNLGQFREDVAAEEQKAAALGAHLLMQQELLNAAQNGGTSKAAKPPPPHGEAEPAGDAAAAAAAAAASRKSGSGGRATGRGSGGAEGAGGGSAAAVAGGAAGPGGRKEMYHIPNHDQRQPLLRGRIAERMDEGLGAEEQEAAAAAAAATGKKEGRAARERMPPSHLQAPPHQGPQPHGQRQ</sequence>
<evidence type="ECO:0000313" key="9">
    <source>
        <dbReference type="Proteomes" id="UP000613740"/>
    </source>
</evidence>